<dbReference type="GO" id="GO:0004519">
    <property type="term" value="F:endonuclease activity"/>
    <property type="evidence" value="ECO:0007669"/>
    <property type="project" value="InterPro"/>
</dbReference>
<dbReference type="AlphaFoldDB" id="A0A848BY80"/>
<dbReference type="InterPro" id="IPR046461">
    <property type="entry name" value="TerL_ATPase"/>
</dbReference>
<dbReference type="InterPro" id="IPR046462">
    <property type="entry name" value="TerL_nuclease"/>
</dbReference>
<dbReference type="PANTHER" id="PTHR41287">
    <property type="match status" value="1"/>
</dbReference>
<dbReference type="PANTHER" id="PTHR41287:SF1">
    <property type="entry name" value="PROTEIN YMFN"/>
    <property type="match status" value="1"/>
</dbReference>
<protein>
    <submittedName>
        <fullName evidence="3">Terminase large subunit</fullName>
    </submittedName>
</protein>
<dbReference type="Pfam" id="PF03354">
    <property type="entry name" value="TerL_ATPase"/>
    <property type="match status" value="1"/>
</dbReference>
<comment type="caution">
    <text evidence="3">The sequence shown here is derived from an EMBL/GenBank/DDBJ whole genome shotgun (WGS) entry which is preliminary data.</text>
</comment>
<dbReference type="EMBL" id="JABAFG010000024">
    <property type="protein sequence ID" value="NME29194.1"/>
    <property type="molecule type" value="Genomic_DNA"/>
</dbReference>
<proteinExistence type="predicted"/>
<feature type="domain" description="Terminase large subunit-like ATPase" evidence="1">
    <location>
        <begin position="48"/>
        <end position="219"/>
    </location>
</feature>
<evidence type="ECO:0000313" key="3">
    <source>
        <dbReference type="EMBL" id="NME29194.1"/>
    </source>
</evidence>
<evidence type="ECO:0000259" key="2">
    <source>
        <dbReference type="Pfam" id="PF20441"/>
    </source>
</evidence>
<feature type="domain" description="Terminase large subunit-like endonuclease" evidence="2">
    <location>
        <begin position="231"/>
        <end position="510"/>
    </location>
</feature>
<name>A0A848BY80_9FIRM</name>
<organism evidence="3 4">
    <name type="scientific">Megasphaera hexanoica</name>
    <dbReference type="NCBI Taxonomy" id="1675036"/>
    <lineage>
        <taxon>Bacteria</taxon>
        <taxon>Bacillati</taxon>
        <taxon>Bacillota</taxon>
        <taxon>Negativicutes</taxon>
        <taxon>Veillonellales</taxon>
        <taxon>Veillonellaceae</taxon>
        <taxon>Megasphaera</taxon>
    </lineage>
</organism>
<dbReference type="Gene3D" id="3.40.50.300">
    <property type="entry name" value="P-loop containing nucleotide triphosphate hydrolases"/>
    <property type="match status" value="1"/>
</dbReference>
<reference evidence="3 4" key="1">
    <citation type="submission" date="2020-04" db="EMBL/GenBank/DDBJ databases">
        <authorList>
            <person name="Hitch T.C.A."/>
            <person name="Wylensek D."/>
            <person name="Clavel T."/>
        </authorList>
    </citation>
    <scope>NUCLEOTIDE SEQUENCE [LARGE SCALE GENOMIC DNA]</scope>
    <source>
        <strain evidence="3 4">Oil-RF-744-FAT-WT-6-1</strain>
    </source>
</reference>
<sequence>MAFVYNPSAFMLPDSHYDKEKADRAVAFIEHLCHTKGKWAGKPFLLLPWQEQIVRDLFGIVKKNGKRQFLTAYIEIPKKNGKSELAAAIALYLLYADNEPSAEVYGAACDRNQASIVFDVARQMVEMSPALMRRSKIRSAGKRIINYRNAGFYQVLSAETGTKHGLNVSGLVFDEIHAQPNRKLYDVLTKGSGDAREQPLFFIITTAGNDKNSICYELHTKALDLVAGRKKDSTFYPVVYGLEHEEDWTDEANWYKANPSLGHTIQIDRVREAYRNAVENPAEENVFKQLRLNIWTSASIRWIPEQVYDKGNLPIDLDSLWGRMCYGGLDLSSTSDITALVLAFPPRSEDEKYILRPFFWLPEDTLEVRCRRDHVLYDVWQKQGFIQTTEGNVIHYGFIEKFIERLGETYNIREIAYDRWNATQMVQNLEDMGFTMVPFGQGFKDMSPPSKELFKLLMEGNIIHGGNPVLKWMAGNVVMRQDPAGNIKPDKEKSVEKIDGIVASIMALDRCIRNGAGCSSVYDERGVIVF</sequence>
<accession>A0A848BY80</accession>
<evidence type="ECO:0000313" key="4">
    <source>
        <dbReference type="Proteomes" id="UP000591071"/>
    </source>
</evidence>
<dbReference type="InterPro" id="IPR005021">
    <property type="entry name" value="Terminase_largesu-like"/>
</dbReference>
<gene>
    <name evidence="3" type="ORF">HF872_11305</name>
</gene>
<evidence type="ECO:0000259" key="1">
    <source>
        <dbReference type="Pfam" id="PF03354"/>
    </source>
</evidence>
<dbReference type="Proteomes" id="UP000591071">
    <property type="component" value="Unassembled WGS sequence"/>
</dbReference>
<dbReference type="Pfam" id="PF20441">
    <property type="entry name" value="TerL_nuclease"/>
    <property type="match status" value="1"/>
</dbReference>
<dbReference type="InterPro" id="IPR027417">
    <property type="entry name" value="P-loop_NTPase"/>
</dbReference>